<comment type="caution">
    <text evidence="2">The sequence shown here is derived from an EMBL/GenBank/DDBJ whole genome shotgun (WGS) entry which is preliminary data.</text>
</comment>
<dbReference type="PANTHER" id="PTHR37327:SF1">
    <property type="entry name" value="MICROTUBULE INTERACTING AND TRANSPORT DOMAIN-CONTAINING PROTEIN"/>
    <property type="match status" value="1"/>
</dbReference>
<feature type="compositionally biased region" description="Polar residues" evidence="1">
    <location>
        <begin position="70"/>
        <end position="94"/>
    </location>
</feature>
<dbReference type="AlphaFoldDB" id="A0A8H6MB13"/>
<feature type="compositionally biased region" description="Polar residues" evidence="1">
    <location>
        <begin position="685"/>
        <end position="700"/>
    </location>
</feature>
<feature type="region of interest" description="Disordered" evidence="1">
    <location>
        <begin position="814"/>
        <end position="887"/>
    </location>
</feature>
<name>A0A8H6MB13_9AGAR</name>
<dbReference type="PANTHER" id="PTHR37327">
    <property type="entry name" value="CHROMOSOME 1, WHOLE GENOME SHOTGUN SEQUENCE"/>
    <property type="match status" value="1"/>
</dbReference>
<proteinExistence type="predicted"/>
<protein>
    <submittedName>
        <fullName evidence="2">Uncharacterized protein</fullName>
    </submittedName>
</protein>
<sequence>MTSPAGTARSGPMILPGAHDFNVGAVGYTEVGGNMIGPTINIYAPPQPSVSGNSLFEDIQGWLGPLLFRQTESSSGPSNTPKTETVPENVTQARDASDVTLLAPEPESLPEASGSGDDVTKSLIGDSEPRPSETPTMAQIYVYKMLRSGRGLACWKPDCCAADADGLGEGTGVQPGDVGIYDTEEGFEKLFNIWDDEQGINATAMMYDCEQAKYVAPYRRIVTKREFSQGDTVAWGATAETEDASIGRTVDRFDFTCQDEQGAVLALTSRALLERLSDKAALADNICANAELLYTHADNRRRIGSEESLYIITGCIKSCSWGVAAFQDRMVPPNNTLRLVKRRPAPGDEREATSPLDSYLWTHRGTSEARFGSTETPASQPDQCLFLQGFKLNFSSAFRDRMFIRNLVKTKRSGRSSGGPGDRSSEGQGVDWDGSTGINHYAWAPSDSILQMDTELNSLLHPDPLELSEHTSASSRHALTASALELAREAVQLDSTNSDNPEAALQAYARSVTLLYEVIEQVRRGEDSTKSRRRRPWTVASREDELRRLQNIHDVYMDRIRILSTIHGVQMTSFPGSLRRDTCHPCDIITAHLLNLEQSKGFRAHFALSHDDDWCSLIWPASPVEAGILAADSEVDPAMAAHIPIEEEEIDEIPVRRFPTISYCRGVVHLLPPGRNDFEEAFPNFGTSMQSEPGISQSRQAKAFEVSDDESEPEGLVPAQILGRSKWISSFPSPLNSQEYPLRAGHSSIPSLPSLTYSGHSSSTSDYSDLASFSSTSSTSNYARRPRSTDPRNVKPIVGIPWELDQLPRQVKYAPAPKDTSRQPPSRKKQSKKGDPSLSTIIEPASSSKSPGTVQEDTTGTENTHSLDFSDEEDGPEGSVPRKVRKGQIQALSKMLAALRK</sequence>
<evidence type="ECO:0000256" key="1">
    <source>
        <dbReference type="SAM" id="MobiDB-lite"/>
    </source>
</evidence>
<dbReference type="OrthoDB" id="2245455at2759"/>
<feature type="region of interest" description="Disordered" evidence="1">
    <location>
        <begin position="757"/>
        <end position="801"/>
    </location>
</feature>
<gene>
    <name evidence="2" type="ORF">DFP72DRAFT_133984</name>
</gene>
<feature type="region of interest" description="Disordered" evidence="1">
    <location>
        <begin position="411"/>
        <end position="431"/>
    </location>
</feature>
<keyword evidence="3" id="KW-1185">Reference proteome</keyword>
<reference evidence="2 3" key="1">
    <citation type="submission" date="2020-07" db="EMBL/GenBank/DDBJ databases">
        <title>Comparative genomics of pyrophilous fungi reveals a link between fire events and developmental genes.</title>
        <authorList>
            <consortium name="DOE Joint Genome Institute"/>
            <person name="Steindorff A.S."/>
            <person name="Carver A."/>
            <person name="Calhoun S."/>
            <person name="Stillman K."/>
            <person name="Liu H."/>
            <person name="Lipzen A."/>
            <person name="Pangilinan J."/>
            <person name="Labutti K."/>
            <person name="Bruns T.D."/>
            <person name="Grigoriev I.V."/>
        </authorList>
    </citation>
    <scope>NUCLEOTIDE SEQUENCE [LARGE SCALE GENOMIC DNA]</scope>
    <source>
        <strain evidence="2 3">CBS 144469</strain>
    </source>
</reference>
<evidence type="ECO:0000313" key="2">
    <source>
        <dbReference type="EMBL" id="KAF6759379.1"/>
    </source>
</evidence>
<organism evidence="2 3">
    <name type="scientific">Ephemerocybe angulata</name>
    <dbReference type="NCBI Taxonomy" id="980116"/>
    <lineage>
        <taxon>Eukaryota</taxon>
        <taxon>Fungi</taxon>
        <taxon>Dikarya</taxon>
        <taxon>Basidiomycota</taxon>
        <taxon>Agaricomycotina</taxon>
        <taxon>Agaricomycetes</taxon>
        <taxon>Agaricomycetidae</taxon>
        <taxon>Agaricales</taxon>
        <taxon>Agaricineae</taxon>
        <taxon>Psathyrellaceae</taxon>
        <taxon>Ephemerocybe</taxon>
    </lineage>
</organism>
<accession>A0A8H6MB13</accession>
<feature type="compositionally biased region" description="Polar residues" evidence="1">
    <location>
        <begin position="837"/>
        <end position="867"/>
    </location>
</feature>
<feature type="compositionally biased region" description="Low complexity" evidence="1">
    <location>
        <begin position="757"/>
        <end position="780"/>
    </location>
</feature>
<feature type="region of interest" description="Disordered" evidence="1">
    <location>
        <begin position="684"/>
        <end position="714"/>
    </location>
</feature>
<evidence type="ECO:0000313" key="3">
    <source>
        <dbReference type="Proteomes" id="UP000521943"/>
    </source>
</evidence>
<feature type="region of interest" description="Disordered" evidence="1">
    <location>
        <begin position="69"/>
        <end position="134"/>
    </location>
</feature>
<dbReference type="Proteomes" id="UP000521943">
    <property type="component" value="Unassembled WGS sequence"/>
</dbReference>
<dbReference type="EMBL" id="JACGCI010000015">
    <property type="protein sequence ID" value="KAF6759379.1"/>
    <property type="molecule type" value="Genomic_DNA"/>
</dbReference>